<dbReference type="Gene3D" id="3.30.740.10">
    <property type="entry name" value="Protein Inhibitor Of Neuronal Nitric Oxide Synthase"/>
    <property type="match status" value="1"/>
</dbReference>
<dbReference type="CDD" id="cd21450">
    <property type="entry name" value="DLC-like_DYNLL1-like"/>
    <property type="match status" value="1"/>
</dbReference>
<evidence type="ECO:0000313" key="2">
    <source>
        <dbReference type="Proteomes" id="UP000728032"/>
    </source>
</evidence>
<dbReference type="InterPro" id="IPR001372">
    <property type="entry name" value="Dynein_light_chain_typ-1/2"/>
</dbReference>
<name>A0A7R9MJL4_9ACAR</name>
<proteinExistence type="predicted"/>
<dbReference type="GO" id="GO:0007017">
    <property type="term" value="P:microtubule-based process"/>
    <property type="evidence" value="ECO:0007669"/>
    <property type="project" value="InterPro"/>
</dbReference>
<dbReference type="PANTHER" id="PTHR10131">
    <property type="entry name" value="TNF RECEPTOR ASSOCIATED FACTOR"/>
    <property type="match status" value="1"/>
</dbReference>
<dbReference type="Gene3D" id="3.30.40.10">
    <property type="entry name" value="Zinc/RING finger domain, C3HC4 (zinc finger)"/>
    <property type="match status" value="2"/>
</dbReference>
<evidence type="ECO:0000313" key="1">
    <source>
        <dbReference type="EMBL" id="CAD7661023.1"/>
    </source>
</evidence>
<dbReference type="SUPFAM" id="SSF57850">
    <property type="entry name" value="RING/U-box"/>
    <property type="match status" value="1"/>
</dbReference>
<dbReference type="EMBL" id="OC936993">
    <property type="protein sequence ID" value="CAD7661023.1"/>
    <property type="molecule type" value="Genomic_DNA"/>
</dbReference>
<sequence length="224" mass="25766">MGYDRASYCNDCIQEWLKTNNTCPNDRAQLRDTDLIQQSRAFVNLLDNLRLNCDFNGKGCDTTVRLSDLGQHVKYCPYNPCNKCPDCEQPVDKHHNCVHNLRQQVLNLTVEVNRLRASKSAIHVTPVMAPSGNSALRINSCELPVDIQEVVIKIAKRLEQECTSQRELAVQLKQELDKNYGTDWTCMIREPGRAAIAFYCERNSFINFDLGPNNWIVFKNKEWK</sequence>
<organism evidence="1">
    <name type="scientific">Oppiella nova</name>
    <dbReference type="NCBI Taxonomy" id="334625"/>
    <lineage>
        <taxon>Eukaryota</taxon>
        <taxon>Metazoa</taxon>
        <taxon>Ecdysozoa</taxon>
        <taxon>Arthropoda</taxon>
        <taxon>Chelicerata</taxon>
        <taxon>Arachnida</taxon>
        <taxon>Acari</taxon>
        <taxon>Acariformes</taxon>
        <taxon>Sarcoptiformes</taxon>
        <taxon>Oribatida</taxon>
        <taxon>Brachypylina</taxon>
        <taxon>Oppioidea</taxon>
        <taxon>Oppiidae</taxon>
        <taxon>Oppiella</taxon>
    </lineage>
</organism>
<dbReference type="OrthoDB" id="6506853at2759"/>
<reference evidence="1" key="1">
    <citation type="submission" date="2020-11" db="EMBL/GenBank/DDBJ databases">
        <authorList>
            <person name="Tran Van P."/>
        </authorList>
    </citation>
    <scope>NUCLEOTIDE SEQUENCE</scope>
</reference>
<accession>A0A7R9MJL4</accession>
<gene>
    <name evidence="1" type="ORF">ONB1V03_LOCUS17585</name>
</gene>
<dbReference type="PANTHER" id="PTHR10131:SF94">
    <property type="entry name" value="TNF RECEPTOR-ASSOCIATED FACTOR 4"/>
    <property type="match status" value="1"/>
</dbReference>
<dbReference type="GO" id="GO:0030286">
    <property type="term" value="C:dynein complex"/>
    <property type="evidence" value="ECO:0007669"/>
    <property type="project" value="InterPro"/>
</dbReference>
<dbReference type="InterPro" id="IPR037177">
    <property type="entry name" value="DLC_sf"/>
</dbReference>
<dbReference type="InterPro" id="IPR013083">
    <property type="entry name" value="Znf_RING/FYVE/PHD"/>
</dbReference>
<dbReference type="AlphaFoldDB" id="A0A7R9MJL4"/>
<keyword evidence="2" id="KW-1185">Reference proteome</keyword>
<dbReference type="Pfam" id="PF01221">
    <property type="entry name" value="Dynein_light"/>
    <property type="match status" value="1"/>
</dbReference>
<dbReference type="EMBL" id="CAJPVJ010022168">
    <property type="protein sequence ID" value="CAG2178159.1"/>
    <property type="molecule type" value="Genomic_DNA"/>
</dbReference>
<dbReference type="Proteomes" id="UP000728032">
    <property type="component" value="Unassembled WGS sequence"/>
</dbReference>
<dbReference type="SUPFAM" id="SSF54648">
    <property type="entry name" value="DLC"/>
    <property type="match status" value="1"/>
</dbReference>
<dbReference type="SUPFAM" id="SSF49599">
    <property type="entry name" value="TRAF domain-like"/>
    <property type="match status" value="1"/>
</dbReference>
<dbReference type="SMART" id="SM01375">
    <property type="entry name" value="Dynein_light"/>
    <property type="match status" value="1"/>
</dbReference>
<protein>
    <submittedName>
        <fullName evidence="1">Uncharacterized protein</fullName>
    </submittedName>
</protein>